<feature type="compositionally biased region" description="Acidic residues" evidence="2">
    <location>
        <begin position="512"/>
        <end position="523"/>
    </location>
</feature>
<dbReference type="EMBL" id="JAOPGA020000370">
    <property type="protein sequence ID" value="KAL0478379.1"/>
    <property type="molecule type" value="Genomic_DNA"/>
</dbReference>
<keyword evidence="1" id="KW-0175">Coiled coil</keyword>
<feature type="compositionally biased region" description="Basic and acidic residues" evidence="2">
    <location>
        <begin position="1725"/>
        <end position="1737"/>
    </location>
</feature>
<reference evidence="6 7" key="1">
    <citation type="submission" date="2024-03" db="EMBL/GenBank/DDBJ databases">
        <title>The Acrasis kona genome and developmental transcriptomes reveal deep origins of eukaryotic multicellular pathways.</title>
        <authorList>
            <person name="Sheikh S."/>
            <person name="Fu C.-J."/>
            <person name="Brown M.W."/>
            <person name="Baldauf S.L."/>
        </authorList>
    </citation>
    <scope>NUCLEOTIDE SEQUENCE [LARGE SCALE GENOMIC DNA]</scope>
    <source>
        <strain evidence="6 7">ATCC MYA-3509</strain>
    </source>
</reference>
<feature type="domain" description="Calponin-homology (CH)" evidence="3">
    <location>
        <begin position="11"/>
        <end position="117"/>
    </location>
</feature>
<feature type="compositionally biased region" description="Basic residues" evidence="2">
    <location>
        <begin position="1744"/>
        <end position="1753"/>
    </location>
</feature>
<feature type="region of interest" description="Disordered" evidence="2">
    <location>
        <begin position="137"/>
        <end position="280"/>
    </location>
</feature>
<dbReference type="PANTHER" id="PTHR46345:SF8">
    <property type="entry name" value="FORMIN 3, ISOFORM B"/>
    <property type="match status" value="1"/>
</dbReference>
<accession>A0AAW2YP27</accession>
<feature type="compositionally biased region" description="Low complexity" evidence="2">
    <location>
        <begin position="187"/>
        <end position="203"/>
    </location>
</feature>
<feature type="compositionally biased region" description="Basic and acidic residues" evidence="2">
    <location>
        <begin position="1064"/>
        <end position="1077"/>
    </location>
</feature>
<name>A0AAW2YP27_9EUKA</name>
<dbReference type="SMART" id="SM00498">
    <property type="entry name" value="FH2"/>
    <property type="match status" value="1"/>
</dbReference>
<feature type="compositionally biased region" description="Low complexity" evidence="2">
    <location>
        <begin position="137"/>
        <end position="172"/>
    </location>
</feature>
<dbReference type="InterPro" id="IPR016024">
    <property type="entry name" value="ARM-type_fold"/>
</dbReference>
<dbReference type="SUPFAM" id="SSF47576">
    <property type="entry name" value="Calponin-homology domain, CH-domain"/>
    <property type="match status" value="1"/>
</dbReference>
<dbReference type="Gene3D" id="1.20.58.2220">
    <property type="entry name" value="Formin, FH2 domain"/>
    <property type="match status" value="1"/>
</dbReference>
<dbReference type="InterPro" id="IPR011989">
    <property type="entry name" value="ARM-like"/>
</dbReference>
<evidence type="ECO:0000256" key="2">
    <source>
        <dbReference type="SAM" id="MobiDB-lite"/>
    </source>
</evidence>
<feature type="region of interest" description="Disordered" evidence="2">
    <location>
        <begin position="1064"/>
        <end position="1089"/>
    </location>
</feature>
<feature type="domain" description="GBD/FH3" evidence="4">
    <location>
        <begin position="472"/>
        <end position="854"/>
    </location>
</feature>
<evidence type="ECO:0000313" key="6">
    <source>
        <dbReference type="EMBL" id="KAL0478379.1"/>
    </source>
</evidence>
<feature type="region of interest" description="Disordered" evidence="2">
    <location>
        <begin position="501"/>
        <end position="523"/>
    </location>
</feature>
<dbReference type="InterPro" id="IPR015425">
    <property type="entry name" value="FH2_Formin"/>
</dbReference>
<dbReference type="Pfam" id="PF00307">
    <property type="entry name" value="CH"/>
    <property type="match status" value="1"/>
</dbReference>
<feature type="compositionally biased region" description="Acidic residues" evidence="2">
    <location>
        <begin position="1706"/>
        <end position="1724"/>
    </location>
</feature>
<dbReference type="SMART" id="SM01139">
    <property type="entry name" value="Drf_FH3"/>
    <property type="match status" value="1"/>
</dbReference>
<evidence type="ECO:0000256" key="1">
    <source>
        <dbReference type="SAM" id="Coils"/>
    </source>
</evidence>
<feature type="compositionally biased region" description="Pro residues" evidence="2">
    <location>
        <begin position="1144"/>
        <end position="1182"/>
    </location>
</feature>
<feature type="coiled-coil region" evidence="1">
    <location>
        <begin position="857"/>
        <end position="955"/>
    </location>
</feature>
<feature type="compositionally biased region" description="Polar residues" evidence="2">
    <location>
        <begin position="343"/>
        <end position="360"/>
    </location>
</feature>
<feature type="region of interest" description="Disordered" evidence="2">
    <location>
        <begin position="1695"/>
        <end position="1753"/>
    </location>
</feature>
<dbReference type="InterPro" id="IPR042201">
    <property type="entry name" value="FH2_Formin_sf"/>
</dbReference>
<dbReference type="InterPro" id="IPR001715">
    <property type="entry name" value="CH_dom"/>
</dbReference>
<feature type="compositionally biased region" description="Polar residues" evidence="2">
    <location>
        <begin position="207"/>
        <end position="233"/>
    </location>
</feature>
<feature type="compositionally biased region" description="Pro residues" evidence="2">
    <location>
        <begin position="1189"/>
        <end position="1231"/>
    </location>
</feature>
<dbReference type="GO" id="GO:0003779">
    <property type="term" value="F:actin binding"/>
    <property type="evidence" value="ECO:0007669"/>
    <property type="project" value="InterPro"/>
</dbReference>
<sequence length="1753" mass="192726">MSSEDQPKYGPTERNQIGQWIEAINKTKLSHPDDMFQSLKDGTQLSMLISIIRGIKYPTYHKSTDGVVFKEMENVAYFMQHAQQIGCKCTWTLKALHKNMDMDAVLHSLVLISKKCEESAILKKSFSGPYLRQFMPTAATPGSPPSTVSTTPSIITSPQSITSPIKTTITSPLSRPTQPTLGPPRPSLGVTSTTPSVGTSLPPRVSLGSTVTTTPPLSRPTTATITSQPTLTRPTLPGVLSPPGVTRPQSTATLSTLGRPGPLGTGTTTGLTTTIKPAPTMGAPSGIITRPLLNNANVPTTSNLPRPLTIGQSTLARPLTSPNQGSSTPSSGTTPSTIPVKITSPNGIISPTSPAQSSIPTSMIRSTSVNVRPNLIGLKGPPPPVSLDTNNLPSKTTITSPPGLTTNKVLPLKTGLTGTPPTGRVLPMSTLSAPLSRPTLTIPKSTEIPPLKKALSTHANNVPNIQLKRVEAHVTAPGEIKSPRNSMANKRVSIRGGLETLLSGSSNRYDTPDDDPDYDLDDDDAAKMSSRVRDLVAAPNLDGIRNVAENIKKKSASWMSRFTDHKGLAHLGKLLAATEKKYKSGTEINIQEQVLKCFKYLLRSESLDGFNESPEAVWQLALLLDQKPNRQGIKIKKKTMGLLALICNYSEDGFWLVLDAMNHYKREKKESQRFLDLVSSLSVNPMDAELTEKFRTYNLLLVNSLMNSPPDQSTRAVIRSEFANLGLDRQVAHIQEKIDANQIKDQNLISQVQLYEEEMRSGYIDSDSGSNPIKISNIRNPLQITKVLHLRMGASTQGLALLRNALQQMLKITQAAATQNNPELREEEELKMVASWRNLDAMITRAVDSSNGGQNVIEDVGKRAKTLEDQIEKQSGKIVLLERQVQQLDSTNHQIQDKLNETTEKVQVEKNKLAKDLKVLREQSERRRNDDKRRILELNDELDQMGVQLSKLMEQNKTGGGGQSGPLESSAADQLFNLINYELNRMQKRDLSTKVKVDEHLLDPKLVKAITSMVTLHRHMMTEMEQDASQIQYKLTQLESDFKNLQIKYEELLEKNEISEQKVMDLSKQIPRDRHPSESNGEGENYSGDIDEVRYQKQAQEILLLTKQRDAIMRQFKTKEMEMEDLKKKIQAAPPAVAHSAPTTAPPPPAPSSNAPPPPPAPPAPSSGGGPPPPPPPPPPPGMGGAAGGPPPPPPPPGMGGPPPPPPPPGMGGPPPPPPGMGGPPPPPGGMPMPGSGLPKLVARVPKKATRNFYCDLINKQKVKSTIWIKDGIVDKMNQIKLDTDELEELFSNEAKTKSTDVVNEKKPVKQLVTFVDPAKANSIALLLGYMRMSNEELAQAILDVDESKLTQSNIDALKDKTPTSDEMEAINNYDGDISMLAPTDKFYREVGQIPRLGARLNCWAFKFKFAAEIAQIQPDLETVTLACSEMINSKKFKEFLSVVLAVANFLNGKQNRMKENYGFQLSSLSKLRDTKSSDNKTNLLQYIGVLCENKYPHLLELSSDFEHLEQATRISVPDLINEIKKLQLGVGAVQNETDQYNKLIDKTWADDGPEQVAERKKNDLFLQMMNKFLATANKQVSEVEGSLIAMNDQLSQLADSFAEDAKIITVNPTDFLTKMNSFFISFRQSIDDYKKQREADERKKKRAEQDAIAKAKRAQAREARQSVDTASLEDKVEGDSNTALLNKALAKRAAAKKKQVRVQEDSDVNQEDGEGGDQDEKEDEGTMERRESKQHLLDGSTMRTRRQSRFVQ</sequence>
<feature type="region of interest" description="Disordered" evidence="2">
    <location>
        <begin position="1123"/>
        <end position="1240"/>
    </location>
</feature>
<proteinExistence type="predicted"/>
<feature type="domain" description="FH2" evidence="5">
    <location>
        <begin position="1239"/>
        <end position="1653"/>
    </location>
</feature>
<dbReference type="SUPFAM" id="SSF101447">
    <property type="entry name" value="Formin homology 2 domain (FH2 domain)"/>
    <property type="match status" value="1"/>
</dbReference>
<feature type="region of interest" description="Disordered" evidence="2">
    <location>
        <begin position="315"/>
        <end position="360"/>
    </location>
</feature>
<gene>
    <name evidence="6" type="ORF">AKO1_008596</name>
</gene>
<organism evidence="6 7">
    <name type="scientific">Acrasis kona</name>
    <dbReference type="NCBI Taxonomy" id="1008807"/>
    <lineage>
        <taxon>Eukaryota</taxon>
        <taxon>Discoba</taxon>
        <taxon>Heterolobosea</taxon>
        <taxon>Tetramitia</taxon>
        <taxon>Eutetramitia</taxon>
        <taxon>Acrasidae</taxon>
        <taxon>Acrasis</taxon>
    </lineage>
</organism>
<feature type="compositionally biased region" description="Low complexity" evidence="2">
    <location>
        <begin position="253"/>
        <end position="280"/>
    </location>
</feature>
<dbReference type="CDD" id="cd00014">
    <property type="entry name" value="CH_SF"/>
    <property type="match status" value="1"/>
</dbReference>
<dbReference type="PANTHER" id="PTHR46345">
    <property type="entry name" value="INVERTED FORMIN-2"/>
    <property type="match status" value="1"/>
</dbReference>
<dbReference type="SUPFAM" id="SSF48371">
    <property type="entry name" value="ARM repeat"/>
    <property type="match status" value="1"/>
</dbReference>
<comment type="caution">
    <text evidence="6">The sequence shown here is derived from an EMBL/GenBank/DDBJ whole genome shotgun (WGS) entry which is preliminary data.</text>
</comment>
<dbReference type="InterPro" id="IPR014768">
    <property type="entry name" value="GBD/FH3_dom"/>
</dbReference>
<dbReference type="Pfam" id="PF02181">
    <property type="entry name" value="FH2"/>
    <property type="match status" value="1"/>
</dbReference>
<dbReference type="Proteomes" id="UP001431209">
    <property type="component" value="Unassembled WGS sequence"/>
</dbReference>
<protein>
    <submittedName>
        <fullName evidence="6">Uncharacterized protein</fullName>
    </submittedName>
</protein>
<dbReference type="PROSITE" id="PS50021">
    <property type="entry name" value="CH"/>
    <property type="match status" value="1"/>
</dbReference>
<dbReference type="InterPro" id="IPR036872">
    <property type="entry name" value="CH_dom_sf"/>
</dbReference>
<dbReference type="InterPro" id="IPR010472">
    <property type="entry name" value="FH3_dom"/>
</dbReference>
<dbReference type="Gene3D" id="1.10.418.10">
    <property type="entry name" value="Calponin-like domain"/>
    <property type="match status" value="1"/>
</dbReference>
<keyword evidence="7" id="KW-1185">Reference proteome</keyword>
<feature type="compositionally biased region" description="Basic and acidic residues" evidence="2">
    <location>
        <begin position="1657"/>
        <end position="1666"/>
    </location>
</feature>
<evidence type="ECO:0000259" key="5">
    <source>
        <dbReference type="PROSITE" id="PS51444"/>
    </source>
</evidence>
<feature type="compositionally biased region" description="Low complexity" evidence="2">
    <location>
        <begin position="320"/>
        <end position="337"/>
    </location>
</feature>
<dbReference type="PROSITE" id="PS51444">
    <property type="entry name" value="FH2"/>
    <property type="match status" value="1"/>
</dbReference>
<feature type="region of interest" description="Disordered" evidence="2">
    <location>
        <begin position="1657"/>
        <end position="1677"/>
    </location>
</feature>
<evidence type="ECO:0000259" key="3">
    <source>
        <dbReference type="PROSITE" id="PS50021"/>
    </source>
</evidence>
<dbReference type="Gene3D" id="1.25.10.10">
    <property type="entry name" value="Leucine-rich Repeat Variant"/>
    <property type="match status" value="1"/>
</dbReference>
<evidence type="ECO:0000259" key="4">
    <source>
        <dbReference type="PROSITE" id="PS51232"/>
    </source>
</evidence>
<dbReference type="PROSITE" id="PS51232">
    <property type="entry name" value="GBD_FH3"/>
    <property type="match status" value="1"/>
</dbReference>
<dbReference type="Pfam" id="PF06367">
    <property type="entry name" value="Drf_FH3"/>
    <property type="match status" value="1"/>
</dbReference>
<evidence type="ECO:0000313" key="7">
    <source>
        <dbReference type="Proteomes" id="UP001431209"/>
    </source>
</evidence>